<reference evidence="6" key="1">
    <citation type="journal article" date="2020" name="J Insects Food Feed">
        <title>The yellow mealworm (Tenebrio molitor) genome: a resource for the emerging insects as food and feed industry.</title>
        <authorList>
            <person name="Eriksson T."/>
            <person name="Andere A."/>
            <person name="Kelstrup H."/>
            <person name="Emery V."/>
            <person name="Picard C."/>
        </authorList>
    </citation>
    <scope>NUCLEOTIDE SEQUENCE</scope>
    <source>
        <strain evidence="6">Stoneville</strain>
        <tissue evidence="6">Whole head</tissue>
    </source>
</reference>
<dbReference type="InterPro" id="IPR010562">
    <property type="entry name" value="Haemolymph_juvenile_hormone-bd"/>
</dbReference>
<gene>
    <name evidence="6" type="ORF">GEV33_004347</name>
</gene>
<dbReference type="Proteomes" id="UP000719412">
    <property type="component" value="Unassembled WGS sequence"/>
</dbReference>
<sequence>MKSLAVLLVLFVVCQSVKLPPNFKKCNRKEPKWKECVFEAALDGWSQLTKPFPELNLPNVDPLLIPEIHIEGSGRVAVSQHFKNTKIFGLSTINANKFEFDFDKKTLTIEGTFPELRMPGEYKLEGRVLLLPIQGEGTGLVTMKNVHITNVMTYEEVKKKGKTYMKFVSSTVKATPSEMYFKLDNLFNGDKSLGDNINQVLNDNWEAVFENLEGAYTELVNKITLNVFNGFTSKDEPPHRGCRREGNPGLSSRQMPPWGLAVRDDPDSATHENGVGASLNDWECFRGACILGPKIFSVCTAGLKNGEDKLEIQVIMKSATVLIFVVSCASVKLPPDFQKCNRRQSDLKKCVLKSAQDGISQLTRAYDEVNIPNVHPLEVAELTIEAGSGPVAFDQKFKQCKLDGFHKMKLDQFEFDFEGKTLTVAGVVPKIMVECQYEFDGKILLLPIKGKGPSTIVLGESVFCDESWFNCELSENMKVSGLFDYEEKMKKRKTFIRFVSSDIHVDPGLAWFNFENLFNGDKQLGDNVNQVINDNWKEVFDDVKSSYIQVINRVCTELLNNFFGKVMRVTVVVCLLVASCAGVALPPNFQKCNRNQPDLKECLLKAAQNGISQLTRAYDEVNIPNVHPLDVAEILIEAGTDPVEVEKEFGGCKLDGFHEMKLDKFEFDFEGKTLTIAGTFPEHRLGCPKDLDGNVLLVPINGTEPSTLVLSENINRIVMLIGNGQHCAYDLQSRTPFMRPT</sequence>
<comment type="similarity">
    <text evidence="3">Belongs to the TO family.</text>
</comment>
<dbReference type="GO" id="GO:0007623">
    <property type="term" value="P:circadian rhythm"/>
    <property type="evidence" value="ECO:0007669"/>
    <property type="project" value="UniProtKB-ARBA"/>
</dbReference>
<dbReference type="FunFam" id="3.15.10.30:FF:000001">
    <property type="entry name" value="Takeout-like protein 1"/>
    <property type="match status" value="1"/>
</dbReference>
<dbReference type="PANTHER" id="PTHR11008:SF32">
    <property type="entry name" value="CIRCADIAN CLOCK-CONTROLLED PROTEIN DAYWAKE-RELATED"/>
    <property type="match status" value="1"/>
</dbReference>
<evidence type="ECO:0000256" key="3">
    <source>
        <dbReference type="ARBA" id="ARBA00060902"/>
    </source>
</evidence>
<dbReference type="InterPro" id="IPR038606">
    <property type="entry name" value="To_sf"/>
</dbReference>
<dbReference type="GO" id="GO:0005615">
    <property type="term" value="C:extracellular space"/>
    <property type="evidence" value="ECO:0007669"/>
    <property type="project" value="TreeGrafter"/>
</dbReference>
<feature type="signal peptide" evidence="5">
    <location>
        <begin position="1"/>
        <end position="16"/>
    </location>
</feature>
<evidence type="ECO:0000256" key="5">
    <source>
        <dbReference type="SAM" id="SignalP"/>
    </source>
</evidence>
<keyword evidence="7" id="KW-1185">Reference proteome</keyword>
<reference evidence="6" key="2">
    <citation type="submission" date="2021-08" db="EMBL/GenBank/DDBJ databases">
        <authorList>
            <person name="Eriksson T."/>
        </authorList>
    </citation>
    <scope>NUCLEOTIDE SEQUENCE</scope>
    <source>
        <strain evidence="6">Stoneville</strain>
        <tissue evidence="6">Whole head</tissue>
    </source>
</reference>
<keyword evidence="1 5" id="KW-0732">Signal</keyword>
<comment type="caution">
    <text evidence="6">The sequence shown here is derived from an EMBL/GenBank/DDBJ whole genome shotgun (WGS) entry which is preliminary data.</text>
</comment>
<dbReference type="EMBL" id="JABDTM020017668">
    <property type="protein sequence ID" value="KAH0818443.1"/>
    <property type="molecule type" value="Genomic_DNA"/>
</dbReference>
<dbReference type="Gene3D" id="3.15.10.30">
    <property type="entry name" value="Haemolymph juvenile hormone binding protein"/>
    <property type="match status" value="3"/>
</dbReference>
<dbReference type="PANTHER" id="PTHR11008">
    <property type="entry name" value="PROTEIN TAKEOUT-LIKE PROTEIN"/>
    <property type="match status" value="1"/>
</dbReference>
<dbReference type="SMART" id="SM00700">
    <property type="entry name" value="JHBP"/>
    <property type="match status" value="2"/>
</dbReference>
<feature type="compositionally biased region" description="Basic and acidic residues" evidence="4">
    <location>
        <begin position="236"/>
        <end position="246"/>
    </location>
</feature>
<feature type="chain" id="PRO_5035218077" evidence="5">
    <location>
        <begin position="17"/>
        <end position="741"/>
    </location>
</feature>
<feature type="region of interest" description="Disordered" evidence="4">
    <location>
        <begin position="236"/>
        <end position="258"/>
    </location>
</feature>
<protein>
    <submittedName>
        <fullName evidence="6">Uncharacterized protein</fullName>
    </submittedName>
</protein>
<accession>A0A8J6HQG1</accession>
<dbReference type="Pfam" id="PF06585">
    <property type="entry name" value="JHBP"/>
    <property type="match status" value="4"/>
</dbReference>
<evidence type="ECO:0000256" key="4">
    <source>
        <dbReference type="SAM" id="MobiDB-lite"/>
    </source>
</evidence>
<evidence type="ECO:0000313" key="6">
    <source>
        <dbReference type="EMBL" id="KAH0818443.1"/>
    </source>
</evidence>
<organism evidence="6 7">
    <name type="scientific">Tenebrio molitor</name>
    <name type="common">Yellow mealworm beetle</name>
    <dbReference type="NCBI Taxonomy" id="7067"/>
    <lineage>
        <taxon>Eukaryota</taxon>
        <taxon>Metazoa</taxon>
        <taxon>Ecdysozoa</taxon>
        <taxon>Arthropoda</taxon>
        <taxon>Hexapoda</taxon>
        <taxon>Insecta</taxon>
        <taxon>Pterygota</taxon>
        <taxon>Neoptera</taxon>
        <taxon>Endopterygota</taxon>
        <taxon>Coleoptera</taxon>
        <taxon>Polyphaga</taxon>
        <taxon>Cucujiformia</taxon>
        <taxon>Tenebrionidae</taxon>
        <taxon>Tenebrio</taxon>
    </lineage>
</organism>
<name>A0A8J6HQG1_TENMO</name>
<keyword evidence="2" id="KW-0090">Biological rhythms</keyword>
<evidence type="ECO:0000256" key="1">
    <source>
        <dbReference type="ARBA" id="ARBA00022729"/>
    </source>
</evidence>
<evidence type="ECO:0000256" key="2">
    <source>
        <dbReference type="ARBA" id="ARBA00023108"/>
    </source>
</evidence>
<evidence type="ECO:0000313" key="7">
    <source>
        <dbReference type="Proteomes" id="UP000719412"/>
    </source>
</evidence>
<proteinExistence type="inferred from homology"/>
<dbReference type="AlphaFoldDB" id="A0A8J6HQG1"/>